<feature type="region of interest" description="Disordered" evidence="1">
    <location>
        <begin position="193"/>
        <end position="217"/>
    </location>
</feature>
<dbReference type="GO" id="GO:0046983">
    <property type="term" value="F:protein dimerization activity"/>
    <property type="evidence" value="ECO:0007669"/>
    <property type="project" value="InterPro"/>
</dbReference>
<evidence type="ECO:0000256" key="1">
    <source>
        <dbReference type="SAM" id="MobiDB-lite"/>
    </source>
</evidence>
<dbReference type="Proteomes" id="UP001152795">
    <property type="component" value="Unassembled WGS sequence"/>
</dbReference>
<dbReference type="OrthoDB" id="6019978at2759"/>
<dbReference type="InterPro" id="IPR008906">
    <property type="entry name" value="HATC_C_dom"/>
</dbReference>
<dbReference type="Pfam" id="PF05699">
    <property type="entry name" value="Dimer_Tnp_hAT"/>
    <property type="match status" value="1"/>
</dbReference>
<gene>
    <name evidence="3" type="ORF">PACLA_8A069264</name>
</gene>
<name>A0A7D9J1R8_PARCT</name>
<feature type="domain" description="HAT C-terminal dimerisation" evidence="2">
    <location>
        <begin position="240"/>
        <end position="294"/>
    </location>
</feature>
<proteinExistence type="predicted"/>
<organism evidence="3 4">
    <name type="scientific">Paramuricea clavata</name>
    <name type="common">Red gorgonian</name>
    <name type="synonym">Violescent sea-whip</name>
    <dbReference type="NCBI Taxonomy" id="317549"/>
    <lineage>
        <taxon>Eukaryota</taxon>
        <taxon>Metazoa</taxon>
        <taxon>Cnidaria</taxon>
        <taxon>Anthozoa</taxon>
        <taxon>Octocorallia</taxon>
        <taxon>Malacalcyonacea</taxon>
        <taxon>Plexauridae</taxon>
        <taxon>Paramuricea</taxon>
    </lineage>
</organism>
<keyword evidence="4" id="KW-1185">Reference proteome</keyword>
<evidence type="ECO:0000313" key="4">
    <source>
        <dbReference type="Proteomes" id="UP001152795"/>
    </source>
</evidence>
<dbReference type="PANTHER" id="PTHR45749:SF21">
    <property type="entry name" value="DUF4371 DOMAIN-CONTAINING PROTEIN"/>
    <property type="match status" value="1"/>
</dbReference>
<dbReference type="AlphaFoldDB" id="A0A7D9J1R8"/>
<evidence type="ECO:0000259" key="2">
    <source>
        <dbReference type="Pfam" id="PF05699"/>
    </source>
</evidence>
<protein>
    <submittedName>
        <fullName evidence="3">Zinc finger MYM-type 1-like</fullName>
    </submittedName>
</protein>
<reference evidence="3" key="1">
    <citation type="submission" date="2020-04" db="EMBL/GenBank/DDBJ databases">
        <authorList>
            <person name="Alioto T."/>
            <person name="Alioto T."/>
            <person name="Gomez Garrido J."/>
        </authorList>
    </citation>
    <scope>NUCLEOTIDE SEQUENCE</scope>
    <source>
        <strain evidence="3">A484AB</strain>
    </source>
</reference>
<accession>A0A7D9J1R8</accession>
<sequence>MNQLETGILAALWHHILHRFHTNSQALQSADQDLNSAVAIYESLMDFIGKQRPRFEKFEAEGKKLGQCDQYVGEEKRVCKRNRHYDEPGSAPEVSQTPANKFRMDTFLVIIDKIDAELRKRLHGAYTGIAARFGFLQKLKDLSVEEVVESAMIFQEAYPTDLEASLSDELVQFSVFFRTDFAMKSLDHVTTASATSSPAMNDTSSDESDDEDDLMKDDNNVTLNVDSLELRMYRLLLENNLETVFPNTAIALRIYLSLMISNCSGERSFSKLKLIKNQLRSCMTQKRLNSLIVLSIESDLLRSIDMSSIINEFAR</sequence>
<feature type="compositionally biased region" description="Acidic residues" evidence="1">
    <location>
        <begin position="204"/>
        <end position="215"/>
    </location>
</feature>
<evidence type="ECO:0000313" key="3">
    <source>
        <dbReference type="EMBL" id="CAB4019207.1"/>
    </source>
</evidence>
<dbReference type="PANTHER" id="PTHR45749">
    <property type="match status" value="1"/>
</dbReference>
<comment type="caution">
    <text evidence="3">The sequence shown here is derived from an EMBL/GenBank/DDBJ whole genome shotgun (WGS) entry which is preliminary data.</text>
</comment>
<dbReference type="EMBL" id="CACRXK020010349">
    <property type="protein sequence ID" value="CAB4019207.1"/>
    <property type="molecule type" value="Genomic_DNA"/>
</dbReference>
<feature type="non-terminal residue" evidence="3">
    <location>
        <position position="315"/>
    </location>
</feature>